<dbReference type="InterPro" id="IPR013766">
    <property type="entry name" value="Thioredoxin_domain"/>
</dbReference>
<dbReference type="PANTHER" id="PTHR42852">
    <property type="entry name" value="THIOL:DISULFIDE INTERCHANGE PROTEIN DSBE"/>
    <property type="match status" value="1"/>
</dbReference>
<evidence type="ECO:0000256" key="1">
    <source>
        <dbReference type="SAM" id="MobiDB-lite"/>
    </source>
</evidence>
<gene>
    <name evidence="4" type="ORF">HGH91_06240</name>
</gene>
<keyword evidence="5" id="KW-1185">Reference proteome</keyword>
<comment type="caution">
    <text evidence="4">The sequence shown here is derived from an EMBL/GenBank/DDBJ whole genome shotgun (WGS) entry which is preliminary data.</text>
</comment>
<dbReference type="InterPro" id="IPR036249">
    <property type="entry name" value="Thioredoxin-like_sf"/>
</dbReference>
<evidence type="ECO:0000313" key="5">
    <source>
        <dbReference type="Proteomes" id="UP000552864"/>
    </source>
</evidence>
<feature type="region of interest" description="Disordered" evidence="1">
    <location>
        <begin position="79"/>
        <end position="99"/>
    </location>
</feature>
<dbReference type="Proteomes" id="UP000552864">
    <property type="component" value="Unassembled WGS sequence"/>
</dbReference>
<protein>
    <submittedName>
        <fullName evidence="4">TlpA family protein disulfide reductase</fullName>
    </submittedName>
</protein>
<reference evidence="4 5" key="1">
    <citation type="submission" date="2020-04" db="EMBL/GenBank/DDBJ databases">
        <authorList>
            <person name="Yin C."/>
        </authorList>
    </citation>
    <scope>NUCLEOTIDE SEQUENCE [LARGE SCALE GENOMIC DNA]</scope>
    <source>
        <strain evidence="4 5">Ak56</strain>
    </source>
</reference>
<dbReference type="Gene3D" id="3.40.30.10">
    <property type="entry name" value="Glutaredoxin"/>
    <property type="match status" value="1"/>
</dbReference>
<feature type="compositionally biased region" description="Polar residues" evidence="1">
    <location>
        <begin position="86"/>
        <end position="99"/>
    </location>
</feature>
<feature type="signal peptide" evidence="2">
    <location>
        <begin position="1"/>
        <end position="21"/>
    </location>
</feature>
<dbReference type="PANTHER" id="PTHR42852:SF13">
    <property type="entry name" value="PROTEIN DIPZ"/>
    <property type="match status" value="1"/>
</dbReference>
<dbReference type="RefSeq" id="WP_168737560.1">
    <property type="nucleotide sequence ID" value="NZ_JABAHZ010000001.1"/>
</dbReference>
<name>A0A847SGR5_9BACT</name>
<evidence type="ECO:0000256" key="2">
    <source>
        <dbReference type="SAM" id="SignalP"/>
    </source>
</evidence>
<keyword evidence="2" id="KW-0732">Signal</keyword>
<evidence type="ECO:0000313" key="4">
    <source>
        <dbReference type="EMBL" id="NLR78215.1"/>
    </source>
</evidence>
<feature type="chain" id="PRO_5032684478" evidence="2">
    <location>
        <begin position="22"/>
        <end position="429"/>
    </location>
</feature>
<feature type="domain" description="Thioredoxin" evidence="3">
    <location>
        <begin position="288"/>
        <end position="429"/>
    </location>
</feature>
<dbReference type="EMBL" id="JABAHZ010000001">
    <property type="protein sequence ID" value="NLR78215.1"/>
    <property type="molecule type" value="Genomic_DNA"/>
</dbReference>
<dbReference type="InterPro" id="IPR012336">
    <property type="entry name" value="Thioredoxin-like_fold"/>
</dbReference>
<proteinExistence type="predicted"/>
<dbReference type="SUPFAM" id="SSF52833">
    <property type="entry name" value="Thioredoxin-like"/>
    <property type="match status" value="1"/>
</dbReference>
<dbReference type="InterPro" id="IPR050553">
    <property type="entry name" value="Thioredoxin_ResA/DsbE_sf"/>
</dbReference>
<dbReference type="AlphaFoldDB" id="A0A847SGR5"/>
<dbReference type="PROSITE" id="PS51352">
    <property type="entry name" value="THIOREDOXIN_2"/>
    <property type="match status" value="1"/>
</dbReference>
<organism evidence="4 5">
    <name type="scientific">Chitinophaga eiseniae</name>
    <dbReference type="NCBI Taxonomy" id="634771"/>
    <lineage>
        <taxon>Bacteria</taxon>
        <taxon>Pseudomonadati</taxon>
        <taxon>Bacteroidota</taxon>
        <taxon>Chitinophagia</taxon>
        <taxon>Chitinophagales</taxon>
        <taxon>Chitinophagaceae</taxon>
        <taxon>Chitinophaga</taxon>
    </lineage>
</organism>
<dbReference type="Pfam" id="PF13905">
    <property type="entry name" value="Thioredoxin_8"/>
    <property type="match status" value="1"/>
</dbReference>
<sequence length="429" mass="49260">MRYLRLIIFLGAMLSAFSSTAQRTYQGITLQLDTLKNLRDAPINIFVPEADQVWGTDNSIPDSILWKWMVQREYAQMKSSHKRTGSARSSESNTDTSGMNCPNLPDALYILTRCQHDTLTISLLRRCNPSLDLDKEIFLSYPIDSLKNWTLQNVPDGALSRITINYPHCINNKAVKIPLEFYLIPVKDKNASFSDNRVNQMPLFISFEKTRVTEFSNAHLYFSKRKYSSPDNIGLNIKIFENGAFHKNKIVNKLRYKDQYKMRDTFSIGSKLYQIDSISHNWQYAYLHVLKDSVQQIKLSPNSLKILAPYFKNSDKMIVDFWGTWCNPCIEKLPALKTLHQQTGEKYNFLSVCVDKPENTDKAKAIFSKNKIAWSQVFVDMSKYANSIVGELEVSCFPTYMIINKKGEITFSGCGTDGFNTLQQLTLKN</sequence>
<evidence type="ECO:0000259" key="3">
    <source>
        <dbReference type="PROSITE" id="PS51352"/>
    </source>
</evidence>
<accession>A0A847SGR5</accession>
<dbReference type="CDD" id="cd02966">
    <property type="entry name" value="TlpA_like_family"/>
    <property type="match status" value="1"/>
</dbReference>